<dbReference type="Proteomes" id="UP000235803">
    <property type="component" value="Unassembled WGS sequence"/>
</dbReference>
<reference evidence="1 2" key="1">
    <citation type="submission" date="2018-01" db="EMBL/GenBank/DDBJ databases">
        <title>Halomonas endophytica sp. nov., isolated from storage liquid in the stems of Populus euphratica.</title>
        <authorList>
            <person name="Chen C."/>
        </authorList>
    </citation>
    <scope>NUCLEOTIDE SEQUENCE [LARGE SCALE GENOMIC DNA]</scope>
    <source>
        <strain evidence="1 2">MC28</strain>
    </source>
</reference>
<name>A0A2N7TUG6_9GAMM</name>
<organism evidence="1 2">
    <name type="scientific">Billgrantia endophytica</name>
    <dbReference type="NCBI Taxonomy" id="2033802"/>
    <lineage>
        <taxon>Bacteria</taxon>
        <taxon>Pseudomonadati</taxon>
        <taxon>Pseudomonadota</taxon>
        <taxon>Gammaproteobacteria</taxon>
        <taxon>Oceanospirillales</taxon>
        <taxon>Halomonadaceae</taxon>
        <taxon>Billgrantia</taxon>
    </lineage>
</organism>
<keyword evidence="2" id="KW-1185">Reference proteome</keyword>
<comment type="caution">
    <text evidence="1">The sequence shown here is derived from an EMBL/GenBank/DDBJ whole genome shotgun (WGS) entry which is preliminary data.</text>
</comment>
<gene>
    <name evidence="1" type="ORF">C1H69_22915</name>
</gene>
<protein>
    <submittedName>
        <fullName evidence="1">Uncharacterized protein</fullName>
    </submittedName>
</protein>
<evidence type="ECO:0000313" key="2">
    <source>
        <dbReference type="Proteomes" id="UP000235803"/>
    </source>
</evidence>
<proteinExistence type="predicted"/>
<sequence>MNQVSEIEYFEGVDIKKLVDDINEDLKNHMQLNELQDSITIEIRDFEYDISNDKVMPHTKFNIVYDEEIYNMFLTIHQEVDTDFKFHINMDKLDDILGSHSVFDKLADNMENKYGEDITRDTLQSVLIEIDKCVASDTSLILEEYNQKQEAKQKKSKSLGMSM</sequence>
<evidence type="ECO:0000313" key="1">
    <source>
        <dbReference type="EMBL" id="PMR71788.1"/>
    </source>
</evidence>
<accession>A0A2N7TUG6</accession>
<dbReference type="AlphaFoldDB" id="A0A2N7TUG6"/>
<dbReference type="EMBL" id="PNRF01000050">
    <property type="protein sequence ID" value="PMR71788.1"/>
    <property type="molecule type" value="Genomic_DNA"/>
</dbReference>